<dbReference type="OrthoDB" id="9807426at2"/>
<dbReference type="Pfam" id="PF13549">
    <property type="entry name" value="ATP-grasp_5"/>
    <property type="match status" value="1"/>
</dbReference>
<evidence type="ECO:0000313" key="5">
    <source>
        <dbReference type="Proteomes" id="UP000253370"/>
    </source>
</evidence>
<evidence type="ECO:0000259" key="3">
    <source>
        <dbReference type="PROSITE" id="PS50975"/>
    </source>
</evidence>
<keyword evidence="2" id="KW-0067">ATP-binding</keyword>
<gene>
    <name evidence="4" type="ORF">DRV85_16670</name>
</gene>
<evidence type="ECO:0000313" key="4">
    <source>
        <dbReference type="EMBL" id="RBI83234.1"/>
    </source>
</evidence>
<dbReference type="GO" id="GO:0046872">
    <property type="term" value="F:metal ion binding"/>
    <property type="evidence" value="ECO:0007669"/>
    <property type="project" value="InterPro"/>
</dbReference>
<comment type="caution">
    <text evidence="4">The sequence shown here is derived from an EMBL/GenBank/DDBJ whole genome shotgun (WGS) entry which is preliminary data.</text>
</comment>
<dbReference type="Pfam" id="PF13607">
    <property type="entry name" value="Succ_CoA_lig"/>
    <property type="match status" value="1"/>
</dbReference>
<sequence>MTAPAGPRDLSRLLRPRSVAVVGGGWGRNVVRELARAGFAGEIWPVHPSAAEIEGLPAFRRPEDLPAPPDAAYVAVNREAAVGAVGALAAMGAGGAVCFASGFAEAEAESAGSVDLQDRLVAAAGTMPLVGPNCYGLLNYLDRVALWPDAHGGRPVGRGVAIVTQSSNIAINLTMQRRALPVAYVVTAGNQAQTGLAEIAAALAQDARVTALGLHVEGVGDPAALHALARAARARGLPVVVLKSGATEAAQAAALSHTASLAGSAAGARALFRRLGFGQAETLEGFLEALKLLHVAGPPARAGLALLSCSGGEAGLAADAAAARGLRLPPLDAGQQAALRRALGPRVALANPLDYHTYIWGDAGAMADVVAGMDSPALGLVGLLLDLPRADRCDPSAWDCALEAAEAAAPRLSCPLAVISTLPEGLPEPVAERLAARGIAPLMGLGAALEGIAVAQAAVPRRGEVPAPAATRGPAPGRLMDEAAAKSALAAFGLPVPEGQRVETAAEAGAAAARLGVPVAVKRLGLAHKSEAGAVALGLEGAARAEAAARAMGAGPYLIEAMVPGAVAELLVGVTRDPAHGLLLTLGAGGVLAELVEDTATLLLPAPQDEIAAALDGLRAARLLSGWRGRPAADRAAIVGAVAAVARFAEAHAARLDEVEVNPLLCLPDRAVAADALIRIA</sequence>
<dbReference type="SUPFAM" id="SSF52210">
    <property type="entry name" value="Succinyl-CoA synthetase domains"/>
    <property type="match status" value="2"/>
</dbReference>
<dbReference type="Gene3D" id="3.30.1490.20">
    <property type="entry name" value="ATP-grasp fold, A domain"/>
    <property type="match status" value="1"/>
</dbReference>
<dbReference type="InterPro" id="IPR016102">
    <property type="entry name" value="Succinyl-CoA_synth-like"/>
</dbReference>
<dbReference type="SUPFAM" id="SSF51735">
    <property type="entry name" value="NAD(P)-binding Rossmann-fold domains"/>
    <property type="match status" value="1"/>
</dbReference>
<dbReference type="InterPro" id="IPR013815">
    <property type="entry name" value="ATP_grasp_subdomain_1"/>
</dbReference>
<dbReference type="InterPro" id="IPR032875">
    <property type="entry name" value="Succ_CoA_lig_flav_dom"/>
</dbReference>
<dbReference type="EMBL" id="QNTQ01000020">
    <property type="protein sequence ID" value="RBI83234.1"/>
    <property type="molecule type" value="Genomic_DNA"/>
</dbReference>
<proteinExistence type="predicted"/>
<dbReference type="Pfam" id="PF13380">
    <property type="entry name" value="CoA_binding_2"/>
    <property type="match status" value="1"/>
</dbReference>
<dbReference type="PANTHER" id="PTHR42793:SF4">
    <property type="entry name" value="BLL6376 PROTEIN"/>
    <property type="match status" value="1"/>
</dbReference>
<keyword evidence="2" id="KW-0547">Nucleotide-binding</keyword>
<dbReference type="PROSITE" id="PS50975">
    <property type="entry name" value="ATP_GRASP"/>
    <property type="match status" value="1"/>
</dbReference>
<dbReference type="RefSeq" id="WP_113290610.1">
    <property type="nucleotide sequence ID" value="NZ_QNTQ01000020.1"/>
</dbReference>
<name>A0A365U567_9RHOB</name>
<dbReference type="InterPro" id="IPR003781">
    <property type="entry name" value="CoA-bd"/>
</dbReference>
<dbReference type="SUPFAM" id="SSF56059">
    <property type="entry name" value="Glutathione synthetase ATP-binding domain-like"/>
    <property type="match status" value="1"/>
</dbReference>
<dbReference type="Gene3D" id="3.30.470.20">
    <property type="entry name" value="ATP-grasp fold, B domain"/>
    <property type="match status" value="1"/>
</dbReference>
<dbReference type="PANTHER" id="PTHR42793">
    <property type="entry name" value="COA BINDING DOMAIN CONTAINING PROTEIN"/>
    <property type="match status" value="1"/>
</dbReference>
<keyword evidence="1" id="KW-0816">Tricarboxylic acid cycle</keyword>
<dbReference type="Gene3D" id="3.40.50.720">
    <property type="entry name" value="NAD(P)-binding Rossmann-like Domain"/>
    <property type="match status" value="1"/>
</dbReference>
<organism evidence="4 5">
    <name type="scientific">Rhodosalinus halophilus</name>
    <dbReference type="NCBI Taxonomy" id="2259333"/>
    <lineage>
        <taxon>Bacteria</taxon>
        <taxon>Pseudomonadati</taxon>
        <taxon>Pseudomonadota</taxon>
        <taxon>Alphaproteobacteria</taxon>
        <taxon>Rhodobacterales</taxon>
        <taxon>Paracoccaceae</taxon>
        <taxon>Rhodosalinus</taxon>
    </lineage>
</organism>
<dbReference type="InterPro" id="IPR011761">
    <property type="entry name" value="ATP-grasp"/>
</dbReference>
<reference evidence="4 5" key="1">
    <citation type="submission" date="2018-07" db="EMBL/GenBank/DDBJ databases">
        <title>Rhodosalinus sp. strain E84T genomic sequence and assembly.</title>
        <authorList>
            <person name="Liu Z.-W."/>
            <person name="Lu D.-C."/>
        </authorList>
    </citation>
    <scope>NUCLEOTIDE SEQUENCE [LARGE SCALE GENOMIC DNA]</scope>
    <source>
        <strain evidence="4 5">E84</strain>
    </source>
</reference>
<protein>
    <submittedName>
        <fullName evidence="4">CoA-binding protein</fullName>
    </submittedName>
</protein>
<keyword evidence="5" id="KW-1185">Reference proteome</keyword>
<dbReference type="AlphaFoldDB" id="A0A365U567"/>
<dbReference type="SMART" id="SM00881">
    <property type="entry name" value="CoA_binding"/>
    <property type="match status" value="1"/>
</dbReference>
<dbReference type="InterPro" id="IPR036291">
    <property type="entry name" value="NAD(P)-bd_dom_sf"/>
</dbReference>
<dbReference type="Gene3D" id="3.40.50.261">
    <property type="entry name" value="Succinyl-CoA synthetase domains"/>
    <property type="match status" value="2"/>
</dbReference>
<evidence type="ECO:0000256" key="2">
    <source>
        <dbReference type="PROSITE-ProRule" id="PRU00409"/>
    </source>
</evidence>
<dbReference type="GO" id="GO:0005524">
    <property type="term" value="F:ATP binding"/>
    <property type="evidence" value="ECO:0007669"/>
    <property type="project" value="UniProtKB-UniRule"/>
</dbReference>
<feature type="domain" description="ATP-grasp" evidence="3">
    <location>
        <begin position="486"/>
        <end position="522"/>
    </location>
</feature>
<evidence type="ECO:0000256" key="1">
    <source>
        <dbReference type="ARBA" id="ARBA00022532"/>
    </source>
</evidence>
<dbReference type="GO" id="GO:0006099">
    <property type="term" value="P:tricarboxylic acid cycle"/>
    <property type="evidence" value="ECO:0007669"/>
    <property type="project" value="UniProtKB-KW"/>
</dbReference>
<accession>A0A365U567</accession>
<dbReference type="Proteomes" id="UP000253370">
    <property type="component" value="Unassembled WGS sequence"/>
</dbReference>